<dbReference type="AlphaFoldDB" id="A0A4Q1JTB0"/>
<evidence type="ECO:0000313" key="1">
    <source>
        <dbReference type="EMBL" id="RXR02700.1"/>
    </source>
</evidence>
<gene>
    <name evidence="1" type="ORF">EPA99_14550</name>
</gene>
<dbReference type="EMBL" id="SAWZ01000008">
    <property type="protein sequence ID" value="RXR02700.1"/>
    <property type="molecule type" value="Genomic_DNA"/>
</dbReference>
<proteinExistence type="predicted"/>
<organism evidence="1 2">
    <name type="scientific">Pseudoxanthomonas composti</name>
    <dbReference type="NCBI Taxonomy" id="2137479"/>
    <lineage>
        <taxon>Bacteria</taxon>
        <taxon>Pseudomonadati</taxon>
        <taxon>Pseudomonadota</taxon>
        <taxon>Gammaproteobacteria</taxon>
        <taxon>Lysobacterales</taxon>
        <taxon>Lysobacteraceae</taxon>
        <taxon>Pseudoxanthomonas</taxon>
    </lineage>
</organism>
<keyword evidence="2" id="KW-1185">Reference proteome</keyword>
<dbReference type="Proteomes" id="UP000289784">
    <property type="component" value="Unassembled WGS sequence"/>
</dbReference>
<accession>A0A4Q1JTB0</accession>
<protein>
    <submittedName>
        <fullName evidence="1">Uncharacterized protein</fullName>
    </submittedName>
</protein>
<sequence>MADLDGDGRPDHVSLDVVGDRVVLKMSIAGRKQAQAESFAKRDFGCSPVTWKETCPGERGVMRAVAVDSAFRKDFALMFDLEAAHLSSRKGAHVVVIPLAGTDPFWVYWDPTINGVAWTRL</sequence>
<dbReference type="RefSeq" id="WP_129471967.1">
    <property type="nucleotide sequence ID" value="NZ_SAWZ01000008.1"/>
</dbReference>
<reference evidence="1 2" key="1">
    <citation type="submission" date="2019-01" db="EMBL/GenBank/DDBJ databases">
        <title>Pseudoxanthomonas composti sp. nov., isolated from compost.</title>
        <authorList>
            <person name="Yang G."/>
        </authorList>
    </citation>
    <scope>NUCLEOTIDE SEQUENCE [LARGE SCALE GENOMIC DNA]</scope>
    <source>
        <strain evidence="1 2">GSS15</strain>
    </source>
</reference>
<name>A0A4Q1JTB0_9GAMM</name>
<dbReference type="OrthoDB" id="9850996at2"/>
<comment type="caution">
    <text evidence="1">The sequence shown here is derived from an EMBL/GenBank/DDBJ whole genome shotgun (WGS) entry which is preliminary data.</text>
</comment>
<evidence type="ECO:0000313" key="2">
    <source>
        <dbReference type="Proteomes" id="UP000289784"/>
    </source>
</evidence>